<reference evidence="1 2" key="1">
    <citation type="journal article" date="2010" name="J. Bacteriol.">
        <title>Genome sequence of Fulvimarina pelagi HTCC2506T, a Mn(II)-oxidizing alphaproteobacterium possessing an aerobic anoxygenic photosynthetic gene cluster and Xanthorhodopsin.</title>
        <authorList>
            <person name="Kang I."/>
            <person name="Oh H.M."/>
            <person name="Lim S.I."/>
            <person name="Ferriera S."/>
            <person name="Giovannoni S.J."/>
            <person name="Cho J.C."/>
        </authorList>
    </citation>
    <scope>NUCLEOTIDE SEQUENCE [LARGE SCALE GENOMIC DNA]</scope>
    <source>
        <strain evidence="1 2">HTCC2506</strain>
    </source>
</reference>
<accession>Q0G392</accession>
<sequence length="64" mass="7295">MAQMLEGFQQVPVIKRFRLFQRIRLGLDQRQVVHRIHHEGPITVALAVPGDLRGGFGYLNSGIR</sequence>
<dbReference type="AlphaFoldDB" id="Q0G392"/>
<protein>
    <submittedName>
        <fullName evidence="1">Uncharacterized protein</fullName>
    </submittedName>
</protein>
<evidence type="ECO:0000313" key="2">
    <source>
        <dbReference type="Proteomes" id="UP000004310"/>
    </source>
</evidence>
<dbReference type="HOGENOM" id="CLU_2861270_0_0_5"/>
<dbReference type="EMBL" id="AATP01000002">
    <property type="protein sequence ID" value="EAU41939.1"/>
    <property type="molecule type" value="Genomic_DNA"/>
</dbReference>
<evidence type="ECO:0000313" key="1">
    <source>
        <dbReference type="EMBL" id="EAU41939.1"/>
    </source>
</evidence>
<name>Q0G392_9HYPH</name>
<proteinExistence type="predicted"/>
<dbReference type="Proteomes" id="UP000004310">
    <property type="component" value="Unassembled WGS sequence"/>
</dbReference>
<gene>
    <name evidence="1" type="ORF">FP2506_15939</name>
</gene>
<organism evidence="1 2">
    <name type="scientific">Fulvimarina pelagi HTCC2506</name>
    <dbReference type="NCBI Taxonomy" id="314231"/>
    <lineage>
        <taxon>Bacteria</taxon>
        <taxon>Pseudomonadati</taxon>
        <taxon>Pseudomonadota</taxon>
        <taxon>Alphaproteobacteria</taxon>
        <taxon>Hyphomicrobiales</taxon>
        <taxon>Aurantimonadaceae</taxon>
        <taxon>Fulvimarina</taxon>
    </lineage>
</organism>
<keyword evidence="2" id="KW-1185">Reference proteome</keyword>
<comment type="caution">
    <text evidence="1">The sequence shown here is derived from an EMBL/GenBank/DDBJ whole genome shotgun (WGS) entry which is preliminary data.</text>
</comment>